<evidence type="ECO:0000313" key="4">
    <source>
        <dbReference type="EMBL" id="BAJ62923.1"/>
    </source>
</evidence>
<dbReference type="PANTHER" id="PTHR44591:SF3">
    <property type="entry name" value="RESPONSE REGULATORY DOMAIN-CONTAINING PROTEIN"/>
    <property type="match status" value="1"/>
</dbReference>
<evidence type="ECO:0000259" key="3">
    <source>
        <dbReference type="PROSITE" id="PS50110"/>
    </source>
</evidence>
<organism evidence="4 5">
    <name type="scientific">Anaerolinea thermophila (strain DSM 14523 / JCM 11388 / NBRC 100420 / UNI-1)</name>
    <dbReference type="NCBI Taxonomy" id="926569"/>
    <lineage>
        <taxon>Bacteria</taxon>
        <taxon>Bacillati</taxon>
        <taxon>Chloroflexota</taxon>
        <taxon>Anaerolineae</taxon>
        <taxon>Anaerolineales</taxon>
        <taxon>Anaerolineaceae</taxon>
        <taxon>Anaerolinea</taxon>
    </lineage>
</organism>
<comment type="caution">
    <text evidence="2">Lacks conserved residue(s) required for the propagation of feature annotation.</text>
</comment>
<dbReference type="Gene3D" id="3.40.50.2300">
    <property type="match status" value="1"/>
</dbReference>
<dbReference type="AlphaFoldDB" id="E8N3A9"/>
<dbReference type="PANTHER" id="PTHR44591">
    <property type="entry name" value="STRESS RESPONSE REGULATOR PROTEIN 1"/>
    <property type="match status" value="1"/>
</dbReference>
<dbReference type="InterPro" id="IPR011006">
    <property type="entry name" value="CheY-like_superfamily"/>
</dbReference>
<reference evidence="4 5" key="1">
    <citation type="submission" date="2010-12" db="EMBL/GenBank/DDBJ databases">
        <title>Whole genome sequence of Anaerolinea thermophila UNI-1.</title>
        <authorList>
            <person name="Narita-Yamada S."/>
            <person name="Kishi E."/>
            <person name="Watanabe Y."/>
            <person name="Takasaki K."/>
            <person name="Ankai A."/>
            <person name="Oguchi A."/>
            <person name="Fukui S."/>
            <person name="Takahashi M."/>
            <person name="Yashiro I."/>
            <person name="Hosoyama A."/>
            <person name="Sekiguchi Y."/>
            <person name="Hanada S."/>
            <person name="Fujita N."/>
        </authorList>
    </citation>
    <scope>NUCLEOTIDE SEQUENCE [LARGE SCALE GENOMIC DNA]</scope>
    <source>
        <strain evidence="5">DSM 14523 / JCM 11388 / NBRC 100420 / UNI-1</strain>
    </source>
</reference>
<dbReference type="SUPFAM" id="SSF52172">
    <property type="entry name" value="CheY-like"/>
    <property type="match status" value="1"/>
</dbReference>
<protein>
    <submittedName>
        <fullName evidence="4">Two-component response regulator receiver protein</fullName>
    </submittedName>
</protein>
<sequence length="128" mass="14133">MKPAILILDDDHPTLELYTRELSDEFVVFPCSSTPEAIPLLAREPLAAVVFEPAMENGGGWEFLQSLADFCIPRHIPIIFCSTQDEHRGEIPPEAGVFLVKPVLPNQLAKTLNQLLHPSSSKSKELSA</sequence>
<keyword evidence="5" id="KW-1185">Reference proteome</keyword>
<dbReference type="SMART" id="SM00448">
    <property type="entry name" value="REC"/>
    <property type="match status" value="1"/>
</dbReference>
<dbReference type="OrthoDB" id="9789181at2"/>
<dbReference type="Pfam" id="PF00072">
    <property type="entry name" value="Response_reg"/>
    <property type="match status" value="1"/>
</dbReference>
<evidence type="ECO:0000313" key="5">
    <source>
        <dbReference type="Proteomes" id="UP000008922"/>
    </source>
</evidence>
<keyword evidence="1" id="KW-0597">Phosphoprotein</keyword>
<name>E8N3A9_ANATU</name>
<dbReference type="PROSITE" id="PS50110">
    <property type="entry name" value="RESPONSE_REGULATORY"/>
    <property type="match status" value="1"/>
</dbReference>
<dbReference type="Proteomes" id="UP000008922">
    <property type="component" value="Chromosome"/>
</dbReference>
<dbReference type="InterPro" id="IPR050595">
    <property type="entry name" value="Bact_response_regulator"/>
</dbReference>
<dbReference type="RefSeq" id="WP_013559315.1">
    <property type="nucleotide sequence ID" value="NC_014960.1"/>
</dbReference>
<dbReference type="InterPro" id="IPR001789">
    <property type="entry name" value="Sig_transdc_resp-reg_receiver"/>
</dbReference>
<gene>
    <name evidence="4" type="ordered locus">ANT_08890</name>
</gene>
<dbReference type="eggNOG" id="COG0784">
    <property type="taxonomic scope" value="Bacteria"/>
</dbReference>
<evidence type="ECO:0000256" key="2">
    <source>
        <dbReference type="PROSITE-ProRule" id="PRU00169"/>
    </source>
</evidence>
<evidence type="ECO:0000256" key="1">
    <source>
        <dbReference type="ARBA" id="ARBA00022553"/>
    </source>
</evidence>
<feature type="domain" description="Response regulatory" evidence="3">
    <location>
        <begin position="4"/>
        <end position="116"/>
    </location>
</feature>
<proteinExistence type="predicted"/>
<dbReference type="KEGG" id="atm:ANT_08890"/>
<accession>E8N3A9</accession>
<dbReference type="InParanoid" id="E8N3A9"/>
<dbReference type="HOGENOM" id="CLU_1955038_0_0_0"/>
<dbReference type="GO" id="GO:0000160">
    <property type="term" value="P:phosphorelay signal transduction system"/>
    <property type="evidence" value="ECO:0007669"/>
    <property type="project" value="InterPro"/>
</dbReference>
<dbReference type="EMBL" id="AP012029">
    <property type="protein sequence ID" value="BAJ62923.1"/>
    <property type="molecule type" value="Genomic_DNA"/>
</dbReference>
<dbReference type="STRING" id="926569.ANT_08890"/>